<dbReference type="PANTHER" id="PTHR35800">
    <property type="entry name" value="PROTEIN JAG"/>
    <property type="match status" value="1"/>
</dbReference>
<dbReference type="GO" id="GO:0071555">
    <property type="term" value="P:cell wall organization"/>
    <property type="evidence" value="ECO:0007669"/>
    <property type="project" value="UniProtKB-KW"/>
</dbReference>
<gene>
    <name evidence="5" type="ORF">DHM44_09245</name>
</gene>
<evidence type="ECO:0000256" key="3">
    <source>
        <dbReference type="ARBA" id="ARBA00023316"/>
    </source>
</evidence>
<proteinExistence type="predicted"/>
<dbReference type="InterPro" id="IPR038008">
    <property type="entry name" value="Jag_KH"/>
</dbReference>
<keyword evidence="2" id="KW-0143">Chaperone</keyword>
<dbReference type="OMA" id="LRPMTPF"/>
<dbReference type="InterPro" id="IPR039247">
    <property type="entry name" value="KhpB"/>
</dbReference>
<feature type="domain" description="R3H" evidence="4">
    <location>
        <begin position="142"/>
        <end position="208"/>
    </location>
</feature>
<dbReference type="SMART" id="SM01245">
    <property type="entry name" value="Jag_N"/>
    <property type="match status" value="1"/>
</dbReference>
<dbReference type="InterPro" id="IPR015946">
    <property type="entry name" value="KH_dom-like_a/b"/>
</dbReference>
<dbReference type="Proteomes" id="UP000262325">
    <property type="component" value="Unassembled WGS sequence"/>
</dbReference>
<dbReference type="GO" id="GO:0003677">
    <property type="term" value="F:DNA binding"/>
    <property type="evidence" value="ECO:0007669"/>
    <property type="project" value="UniProtKB-KW"/>
</dbReference>
<dbReference type="GO" id="GO:0003723">
    <property type="term" value="F:RNA binding"/>
    <property type="evidence" value="ECO:0007669"/>
    <property type="project" value="InterPro"/>
</dbReference>
<evidence type="ECO:0000256" key="2">
    <source>
        <dbReference type="ARBA" id="ARBA00023186"/>
    </source>
</evidence>
<dbReference type="Gene3D" id="3.30.1370.50">
    <property type="entry name" value="R3H-like domain"/>
    <property type="match status" value="1"/>
</dbReference>
<sequence length="218" mass="25400">MKYYEIEAPSVEDAINKFIMEHDVPKKYIEYDVLEEGNKGFLGFGKKNYHVKIYFNDKEYYKRQAKLILSEILEKSGFDDYRIEVIDNHSEYILNIFSEDSNLIIGKMAQTLNALQYLLDKMLGIEEDSDLQVIVDVENYRSRVVKHLKEKALNLAERVKKTGKTEKMASLVTIIRKEIHLALKETKGVRTESYGSGNIKTIFIVPDKPRRKRKNNAV</sequence>
<dbReference type="AlphaFoldDB" id="A0A3D5QDP1"/>
<dbReference type="RefSeq" id="WP_013887192.1">
    <property type="nucleotide sequence ID" value="NZ_JAAZVV010000015.1"/>
</dbReference>
<dbReference type="Gene3D" id="3.30.300.20">
    <property type="match status" value="1"/>
</dbReference>
<dbReference type="PANTHER" id="PTHR35800:SF1">
    <property type="entry name" value="RNA-BINDING PROTEIN KHPB"/>
    <property type="match status" value="1"/>
</dbReference>
<comment type="caution">
    <text evidence="5">The sequence shown here is derived from an EMBL/GenBank/DDBJ whole genome shotgun (WGS) entry which is preliminary data.</text>
</comment>
<dbReference type="SMART" id="SM00393">
    <property type="entry name" value="R3H"/>
    <property type="match status" value="1"/>
</dbReference>
<evidence type="ECO:0000313" key="6">
    <source>
        <dbReference type="Proteomes" id="UP000262325"/>
    </source>
</evidence>
<reference evidence="5 6" key="1">
    <citation type="journal article" date="2018" name="Nat. Biotechnol.">
        <title>A standardized bacterial taxonomy based on genome phylogeny substantially revises the tree of life.</title>
        <authorList>
            <person name="Parks D.H."/>
            <person name="Chuvochina M."/>
            <person name="Waite D.W."/>
            <person name="Rinke C."/>
            <person name="Skarshewski A."/>
            <person name="Chaumeil P.A."/>
            <person name="Hugenholtz P."/>
        </authorList>
    </citation>
    <scope>NUCLEOTIDE SEQUENCE [LARGE SCALE GENOMIC DNA]</scope>
    <source>
        <strain evidence="5">UBA8672</strain>
    </source>
</reference>
<dbReference type="PROSITE" id="PS51061">
    <property type="entry name" value="R3H"/>
    <property type="match status" value="1"/>
</dbReference>
<dbReference type="Gene3D" id="3.30.30.80">
    <property type="entry name" value="probable RNA-binding protein from clostridium symbiosum atcc 14940"/>
    <property type="match status" value="1"/>
</dbReference>
<evidence type="ECO:0000256" key="1">
    <source>
        <dbReference type="ARBA" id="ARBA00022960"/>
    </source>
</evidence>
<accession>A0A3D5QDP1</accession>
<dbReference type="Pfam" id="PF14804">
    <property type="entry name" value="Jag_N"/>
    <property type="match status" value="1"/>
</dbReference>
<protein>
    <submittedName>
        <fullName evidence="5">Single-stranded DNA-binding protein</fullName>
    </submittedName>
</protein>
<dbReference type="InterPro" id="IPR001374">
    <property type="entry name" value="R3H_dom"/>
</dbReference>
<dbReference type="GO" id="GO:0008360">
    <property type="term" value="P:regulation of cell shape"/>
    <property type="evidence" value="ECO:0007669"/>
    <property type="project" value="UniProtKB-KW"/>
</dbReference>
<dbReference type="CDD" id="cd02414">
    <property type="entry name" value="KH-II_Jag"/>
    <property type="match status" value="1"/>
</dbReference>
<keyword evidence="3" id="KW-0961">Cell wall biogenesis/degradation</keyword>
<name>A0A3D5QDP1_FLESI</name>
<evidence type="ECO:0000313" key="5">
    <source>
        <dbReference type="EMBL" id="HCW93853.1"/>
    </source>
</evidence>
<evidence type="ECO:0000259" key="4">
    <source>
        <dbReference type="PROSITE" id="PS51061"/>
    </source>
</evidence>
<dbReference type="InterPro" id="IPR036867">
    <property type="entry name" value="R3H_dom_sf"/>
</dbReference>
<dbReference type="InterPro" id="IPR038247">
    <property type="entry name" value="Jag_N_dom_sf"/>
</dbReference>
<organism evidence="5 6">
    <name type="scientific">Flexistipes sinusarabici</name>
    <dbReference type="NCBI Taxonomy" id="2352"/>
    <lineage>
        <taxon>Bacteria</taxon>
        <taxon>Pseudomonadati</taxon>
        <taxon>Deferribacterota</taxon>
        <taxon>Deferribacteres</taxon>
        <taxon>Deferribacterales</taxon>
        <taxon>Flexistipitaceae</taxon>
        <taxon>Flexistipes</taxon>
    </lineage>
</organism>
<keyword evidence="1" id="KW-0133">Cell shape</keyword>
<dbReference type="EMBL" id="DPPF01000194">
    <property type="protein sequence ID" value="HCW93853.1"/>
    <property type="molecule type" value="Genomic_DNA"/>
</dbReference>
<keyword evidence="5" id="KW-0238">DNA-binding</keyword>
<dbReference type="InterPro" id="IPR032782">
    <property type="entry name" value="KhpB_N"/>
</dbReference>